<dbReference type="PANTHER" id="PTHR46797:SF2">
    <property type="entry name" value="TRANSCRIPTIONAL REGULATOR"/>
    <property type="match status" value="1"/>
</dbReference>
<dbReference type="InterPro" id="IPR001387">
    <property type="entry name" value="Cro/C1-type_HTH"/>
</dbReference>
<dbReference type="Proteomes" id="UP000823915">
    <property type="component" value="Unassembled WGS sequence"/>
</dbReference>
<proteinExistence type="predicted"/>
<dbReference type="SUPFAM" id="SSF47413">
    <property type="entry name" value="lambda repressor-like DNA-binding domains"/>
    <property type="match status" value="1"/>
</dbReference>
<evidence type="ECO:0000259" key="2">
    <source>
        <dbReference type="PROSITE" id="PS50943"/>
    </source>
</evidence>
<keyword evidence="1" id="KW-0238">DNA-binding</keyword>
<sequence>MLGDQIRSIRKKQEITLKELAEKTGLSIGYISQIERNLTDPSLSTLRKISRALDVPTYLFLGDERRGSLTLRKEDMIQLSQPNSSVRYQIMTPMPSGEFLPQSLVARFELDPHSADGELPVIHPSEEIVLLEQGAVDVTIDGETVHLEAGDTTLICSNLPHTIVNPTGVMATGYSIFTPAVWFPSTRRSPKRKDNS</sequence>
<dbReference type="EMBL" id="DXDU01000096">
    <property type="protein sequence ID" value="HIY26680.1"/>
    <property type="molecule type" value="Genomic_DNA"/>
</dbReference>
<dbReference type="CDD" id="cd02209">
    <property type="entry name" value="cupin_XRE_C"/>
    <property type="match status" value="1"/>
</dbReference>
<dbReference type="CDD" id="cd00093">
    <property type="entry name" value="HTH_XRE"/>
    <property type="match status" value="1"/>
</dbReference>
<reference evidence="3" key="2">
    <citation type="submission" date="2021-04" db="EMBL/GenBank/DDBJ databases">
        <authorList>
            <person name="Gilroy R."/>
        </authorList>
    </citation>
    <scope>NUCLEOTIDE SEQUENCE</scope>
    <source>
        <strain evidence="3">1282</strain>
    </source>
</reference>
<organism evidence="3 4">
    <name type="scientific">Candidatus Acutalibacter pullistercoris</name>
    <dbReference type="NCBI Taxonomy" id="2838418"/>
    <lineage>
        <taxon>Bacteria</taxon>
        <taxon>Bacillati</taxon>
        <taxon>Bacillota</taxon>
        <taxon>Clostridia</taxon>
        <taxon>Eubacteriales</taxon>
        <taxon>Acutalibacteraceae</taxon>
        <taxon>Acutalibacter</taxon>
    </lineage>
</organism>
<dbReference type="SMART" id="SM00530">
    <property type="entry name" value="HTH_XRE"/>
    <property type="match status" value="1"/>
</dbReference>
<gene>
    <name evidence="3" type="ORF">H9838_05835</name>
</gene>
<dbReference type="Gene3D" id="2.60.120.10">
    <property type="entry name" value="Jelly Rolls"/>
    <property type="match status" value="1"/>
</dbReference>
<dbReference type="Pfam" id="PF01381">
    <property type="entry name" value="HTH_3"/>
    <property type="match status" value="1"/>
</dbReference>
<dbReference type="AlphaFoldDB" id="A0A9D2C1F2"/>
<accession>A0A9D2C1F2</accession>
<dbReference type="PROSITE" id="PS50943">
    <property type="entry name" value="HTH_CROC1"/>
    <property type="match status" value="1"/>
</dbReference>
<dbReference type="PANTHER" id="PTHR46797">
    <property type="entry name" value="HTH-TYPE TRANSCRIPTIONAL REGULATOR"/>
    <property type="match status" value="1"/>
</dbReference>
<dbReference type="Gene3D" id="1.10.260.40">
    <property type="entry name" value="lambda repressor-like DNA-binding domains"/>
    <property type="match status" value="1"/>
</dbReference>
<dbReference type="InterPro" id="IPR050807">
    <property type="entry name" value="TransReg_Diox_bact_type"/>
</dbReference>
<protein>
    <submittedName>
        <fullName evidence="3">Helix-turn-helix domain-containing protein</fullName>
    </submittedName>
</protein>
<name>A0A9D2C1F2_9FIRM</name>
<reference evidence="3" key="1">
    <citation type="journal article" date="2021" name="PeerJ">
        <title>Extensive microbial diversity within the chicken gut microbiome revealed by metagenomics and culture.</title>
        <authorList>
            <person name="Gilroy R."/>
            <person name="Ravi A."/>
            <person name="Getino M."/>
            <person name="Pursley I."/>
            <person name="Horton D.L."/>
            <person name="Alikhan N.F."/>
            <person name="Baker D."/>
            <person name="Gharbi K."/>
            <person name="Hall N."/>
            <person name="Watson M."/>
            <person name="Adriaenssens E.M."/>
            <person name="Foster-Nyarko E."/>
            <person name="Jarju S."/>
            <person name="Secka A."/>
            <person name="Antonio M."/>
            <person name="Oren A."/>
            <person name="Chaudhuri R.R."/>
            <person name="La Ragione R."/>
            <person name="Hildebrand F."/>
            <person name="Pallen M.J."/>
        </authorList>
    </citation>
    <scope>NUCLEOTIDE SEQUENCE</scope>
    <source>
        <strain evidence="3">1282</strain>
    </source>
</reference>
<evidence type="ECO:0000313" key="3">
    <source>
        <dbReference type="EMBL" id="HIY26680.1"/>
    </source>
</evidence>
<dbReference type="InterPro" id="IPR010982">
    <property type="entry name" value="Lambda_DNA-bd_dom_sf"/>
</dbReference>
<evidence type="ECO:0000256" key="1">
    <source>
        <dbReference type="ARBA" id="ARBA00023125"/>
    </source>
</evidence>
<comment type="caution">
    <text evidence="3">The sequence shown here is derived from an EMBL/GenBank/DDBJ whole genome shotgun (WGS) entry which is preliminary data.</text>
</comment>
<dbReference type="InterPro" id="IPR014710">
    <property type="entry name" value="RmlC-like_jellyroll"/>
</dbReference>
<dbReference type="SUPFAM" id="SSF51182">
    <property type="entry name" value="RmlC-like cupins"/>
    <property type="match status" value="1"/>
</dbReference>
<dbReference type="GO" id="GO:0005829">
    <property type="term" value="C:cytosol"/>
    <property type="evidence" value="ECO:0007669"/>
    <property type="project" value="TreeGrafter"/>
</dbReference>
<dbReference type="GO" id="GO:0003700">
    <property type="term" value="F:DNA-binding transcription factor activity"/>
    <property type="evidence" value="ECO:0007669"/>
    <property type="project" value="TreeGrafter"/>
</dbReference>
<dbReference type="InterPro" id="IPR011051">
    <property type="entry name" value="RmlC_Cupin_sf"/>
</dbReference>
<dbReference type="Pfam" id="PF07883">
    <property type="entry name" value="Cupin_2"/>
    <property type="match status" value="1"/>
</dbReference>
<dbReference type="InterPro" id="IPR013096">
    <property type="entry name" value="Cupin_2"/>
</dbReference>
<evidence type="ECO:0000313" key="4">
    <source>
        <dbReference type="Proteomes" id="UP000823915"/>
    </source>
</evidence>
<feature type="domain" description="HTH cro/C1-type" evidence="2">
    <location>
        <begin position="6"/>
        <end position="59"/>
    </location>
</feature>
<dbReference type="GO" id="GO:0003677">
    <property type="term" value="F:DNA binding"/>
    <property type="evidence" value="ECO:0007669"/>
    <property type="project" value="UniProtKB-KW"/>
</dbReference>